<organism evidence="3 4">
    <name type="scientific">Inquilinus limosus</name>
    <dbReference type="NCBI Taxonomy" id="171674"/>
    <lineage>
        <taxon>Bacteria</taxon>
        <taxon>Pseudomonadati</taxon>
        <taxon>Pseudomonadota</taxon>
        <taxon>Alphaproteobacteria</taxon>
        <taxon>Rhodospirillales</taxon>
        <taxon>Rhodospirillaceae</taxon>
        <taxon>Inquilinus</taxon>
    </lineage>
</organism>
<dbReference type="InterPro" id="IPR000847">
    <property type="entry name" value="LysR_HTH_N"/>
</dbReference>
<dbReference type="Proteomes" id="UP000196655">
    <property type="component" value="Unassembled WGS sequence"/>
</dbReference>
<dbReference type="Pfam" id="PF00126">
    <property type="entry name" value="HTH_1"/>
    <property type="match status" value="1"/>
</dbReference>
<dbReference type="GO" id="GO:0003700">
    <property type="term" value="F:DNA-binding transcription factor activity"/>
    <property type="evidence" value="ECO:0007669"/>
    <property type="project" value="InterPro"/>
</dbReference>
<dbReference type="SUPFAM" id="SSF46785">
    <property type="entry name" value="Winged helix' DNA-binding domain"/>
    <property type="match status" value="1"/>
</dbReference>
<evidence type="ECO:0000256" key="1">
    <source>
        <dbReference type="ARBA" id="ARBA00009437"/>
    </source>
</evidence>
<proteinExistence type="inferred from homology"/>
<accession>A0A211ZSQ4</accession>
<dbReference type="PROSITE" id="PS50931">
    <property type="entry name" value="HTH_LYSR"/>
    <property type="match status" value="1"/>
</dbReference>
<dbReference type="InterPro" id="IPR058163">
    <property type="entry name" value="LysR-type_TF_proteobact-type"/>
</dbReference>
<dbReference type="InterPro" id="IPR036390">
    <property type="entry name" value="WH_DNA-bd_sf"/>
</dbReference>
<dbReference type="PANTHER" id="PTHR30537">
    <property type="entry name" value="HTH-TYPE TRANSCRIPTIONAL REGULATOR"/>
    <property type="match status" value="1"/>
</dbReference>
<keyword evidence="4" id="KW-1185">Reference proteome</keyword>
<dbReference type="GO" id="GO:0006351">
    <property type="term" value="P:DNA-templated transcription"/>
    <property type="evidence" value="ECO:0007669"/>
    <property type="project" value="TreeGrafter"/>
</dbReference>
<dbReference type="GO" id="GO:0043565">
    <property type="term" value="F:sequence-specific DNA binding"/>
    <property type="evidence" value="ECO:0007669"/>
    <property type="project" value="TreeGrafter"/>
</dbReference>
<evidence type="ECO:0000313" key="3">
    <source>
        <dbReference type="EMBL" id="OWJ68259.1"/>
    </source>
</evidence>
<dbReference type="PANTHER" id="PTHR30537:SF3">
    <property type="entry name" value="TRANSCRIPTIONAL REGULATORY PROTEIN"/>
    <property type="match status" value="1"/>
</dbReference>
<gene>
    <name evidence="3" type="ORF">BWR60_04980</name>
</gene>
<comment type="similarity">
    <text evidence="1">Belongs to the LysR transcriptional regulatory family.</text>
</comment>
<dbReference type="RefSeq" id="WP_088149908.1">
    <property type="nucleotide sequence ID" value="NZ_NHON01000006.1"/>
</dbReference>
<comment type="caution">
    <text evidence="3">The sequence shown here is derived from an EMBL/GenBank/DDBJ whole genome shotgun (WGS) entry which is preliminary data.</text>
</comment>
<feature type="domain" description="HTH lysR-type" evidence="2">
    <location>
        <begin position="6"/>
        <end position="63"/>
    </location>
</feature>
<dbReference type="AlphaFoldDB" id="A0A211ZSQ4"/>
<name>A0A211ZSQ4_9PROT</name>
<dbReference type="Gene3D" id="1.10.10.10">
    <property type="entry name" value="Winged helix-like DNA-binding domain superfamily/Winged helix DNA-binding domain"/>
    <property type="match status" value="1"/>
</dbReference>
<evidence type="ECO:0000259" key="2">
    <source>
        <dbReference type="PROSITE" id="PS50931"/>
    </source>
</evidence>
<dbReference type="InterPro" id="IPR036388">
    <property type="entry name" value="WH-like_DNA-bd_sf"/>
</dbReference>
<protein>
    <recommendedName>
        <fullName evidence="2">HTH lysR-type domain-containing protein</fullName>
    </recommendedName>
</protein>
<dbReference type="PRINTS" id="PR00039">
    <property type="entry name" value="HTHLYSR"/>
</dbReference>
<evidence type="ECO:0000313" key="4">
    <source>
        <dbReference type="Proteomes" id="UP000196655"/>
    </source>
</evidence>
<sequence>MTTGEPNWDDIRIFLAVARTGSLTEAARRLGLSQPTIGRHLRSLEGLAGARLFDRLPNRLELTARGRTLLQAAGGMEEGAGALLRELQQSVDAEAEPVRVSATSSVALFLTAHLQVLLAESGQAIAIGNSRARANLAWREADIALRMRRVPEEGDLAARRVGRIGFALYAARAYLEPRGLGGDSSLAGLDFIGLPEPERTPSQSAWFDAVAAQGTLRCRLGEVYLRHRAAADGLGVALLPCFLGDADDRLLRLGGPVPELAEDVYLMLHGELRRDDAVRAVTEALAALFHRQRRALEGTRRVV</sequence>
<dbReference type="SUPFAM" id="SSF53850">
    <property type="entry name" value="Periplasmic binding protein-like II"/>
    <property type="match status" value="1"/>
</dbReference>
<dbReference type="OrthoDB" id="9796526at2"/>
<reference evidence="4" key="1">
    <citation type="submission" date="2017-05" db="EMBL/GenBank/DDBJ databases">
        <authorList>
            <person name="Macchi M."/>
            <person name="Festa S."/>
            <person name="Coppotelli B.M."/>
            <person name="Morelli I.S."/>
        </authorList>
    </citation>
    <scope>NUCLEOTIDE SEQUENCE [LARGE SCALE GENOMIC DNA]</scope>
    <source>
        <strain evidence="4">I</strain>
    </source>
</reference>
<dbReference type="Gene3D" id="3.40.190.290">
    <property type="match status" value="1"/>
</dbReference>
<dbReference type="EMBL" id="NHON01000006">
    <property type="protein sequence ID" value="OWJ68259.1"/>
    <property type="molecule type" value="Genomic_DNA"/>
</dbReference>
<dbReference type="STRING" id="1122125.GCA_000423185_03656"/>